<evidence type="ECO:0000313" key="4">
    <source>
        <dbReference type="EMBL" id="GAA1101579.1"/>
    </source>
</evidence>
<evidence type="ECO:0000256" key="1">
    <source>
        <dbReference type="SAM" id="MobiDB-lite"/>
    </source>
</evidence>
<organism evidence="4 5">
    <name type="scientific">Nocardioides dubius</name>
    <dbReference type="NCBI Taxonomy" id="317019"/>
    <lineage>
        <taxon>Bacteria</taxon>
        <taxon>Bacillati</taxon>
        <taxon>Actinomycetota</taxon>
        <taxon>Actinomycetes</taxon>
        <taxon>Propionibacteriales</taxon>
        <taxon>Nocardioidaceae</taxon>
        <taxon>Nocardioides</taxon>
    </lineage>
</organism>
<reference evidence="5" key="1">
    <citation type="journal article" date="2019" name="Int. J. Syst. Evol. Microbiol.">
        <title>The Global Catalogue of Microorganisms (GCM) 10K type strain sequencing project: providing services to taxonomists for standard genome sequencing and annotation.</title>
        <authorList>
            <consortium name="The Broad Institute Genomics Platform"/>
            <consortium name="The Broad Institute Genome Sequencing Center for Infectious Disease"/>
            <person name="Wu L."/>
            <person name="Ma J."/>
        </authorList>
    </citation>
    <scope>NUCLEOTIDE SEQUENCE [LARGE SCALE GENOMIC DNA]</scope>
    <source>
        <strain evidence="5">JCM 13008</strain>
    </source>
</reference>
<feature type="region of interest" description="Disordered" evidence="1">
    <location>
        <begin position="62"/>
        <end position="121"/>
    </location>
</feature>
<gene>
    <name evidence="4" type="ORF">GCM10009668_19850</name>
</gene>
<dbReference type="InterPro" id="IPR036691">
    <property type="entry name" value="Endo/exonu/phosph_ase_sf"/>
</dbReference>
<dbReference type="Pfam" id="PF03372">
    <property type="entry name" value="Exo_endo_phos"/>
    <property type="match status" value="1"/>
</dbReference>
<keyword evidence="2" id="KW-0472">Membrane</keyword>
<dbReference type="Proteomes" id="UP001501581">
    <property type="component" value="Unassembled WGS sequence"/>
</dbReference>
<dbReference type="Gene3D" id="3.60.10.10">
    <property type="entry name" value="Endonuclease/exonuclease/phosphatase"/>
    <property type="match status" value="1"/>
</dbReference>
<dbReference type="SUPFAM" id="SSF56219">
    <property type="entry name" value="DNase I-like"/>
    <property type="match status" value="1"/>
</dbReference>
<keyword evidence="2" id="KW-0812">Transmembrane</keyword>
<evidence type="ECO:0000259" key="3">
    <source>
        <dbReference type="Pfam" id="PF03372"/>
    </source>
</evidence>
<comment type="caution">
    <text evidence="4">The sequence shown here is derived from an EMBL/GenBank/DDBJ whole genome shotgun (WGS) entry which is preliminary data.</text>
</comment>
<feature type="domain" description="Endonuclease/exonuclease/phosphatase" evidence="3">
    <location>
        <begin position="137"/>
        <end position="365"/>
    </location>
</feature>
<protein>
    <recommendedName>
        <fullName evidence="3">Endonuclease/exonuclease/phosphatase domain-containing protein</fullName>
    </recommendedName>
</protein>
<sequence>MPRVRRPPNAFRPEPLGVDWRGTLSRVRKLPDWVVILAPAALITALVVLLGYLMVGGEEPAENAASRAGGGPVSSQPGVDLTDEPLPEDVTTSPAAEPSAAGQSPGTSMPKLTGPQITLRPKPKVKVIESTTITISSFNVLGHSHTEKGGHKARLAPGPTRMADAIRILDSHQVGVVGLQELQTPQMQVLARHANWSVYPGGGVDQRLTANSIAWRNAEYEAISTETTPIPYFAGEIRQMPVVLLEHKASGQRFYVANFHNPANAHGDASRWRAEALRRQIALANTLAENELPIFFTGDMNDREGYFCGLTTSTAMKAANGGSTGTGCQPPPKPMPVDWIFGSDEVTFTGYVADRSPAVARTTDHPVVVAQAVLPERREKVKP</sequence>
<keyword evidence="5" id="KW-1185">Reference proteome</keyword>
<feature type="transmembrane region" description="Helical" evidence="2">
    <location>
        <begin position="33"/>
        <end position="55"/>
    </location>
</feature>
<name>A0ABP4EEI1_9ACTN</name>
<accession>A0ABP4EEI1</accession>
<dbReference type="InterPro" id="IPR005135">
    <property type="entry name" value="Endo/exonuclease/phosphatase"/>
</dbReference>
<dbReference type="EMBL" id="BAAALG010000008">
    <property type="protein sequence ID" value="GAA1101579.1"/>
    <property type="molecule type" value="Genomic_DNA"/>
</dbReference>
<evidence type="ECO:0000313" key="5">
    <source>
        <dbReference type="Proteomes" id="UP001501581"/>
    </source>
</evidence>
<keyword evidence="2" id="KW-1133">Transmembrane helix</keyword>
<evidence type="ECO:0000256" key="2">
    <source>
        <dbReference type="SAM" id="Phobius"/>
    </source>
</evidence>
<proteinExistence type="predicted"/>